<keyword evidence="5" id="KW-1185">Reference proteome</keyword>
<dbReference type="SMART" id="SM00369">
    <property type="entry name" value="LRR_TYP"/>
    <property type="match status" value="7"/>
</dbReference>
<evidence type="ECO:0000256" key="3">
    <source>
        <dbReference type="SAM" id="MobiDB-lite"/>
    </source>
</evidence>
<dbReference type="HOGENOM" id="CLU_016742_0_0_1"/>
<feature type="compositionally biased region" description="Polar residues" evidence="3">
    <location>
        <begin position="7"/>
        <end position="16"/>
    </location>
</feature>
<dbReference type="Proteomes" id="UP000053647">
    <property type="component" value="Unassembled WGS sequence"/>
</dbReference>
<dbReference type="InterPro" id="IPR003591">
    <property type="entry name" value="Leu-rich_rpt_typical-subtyp"/>
</dbReference>
<evidence type="ECO:0008006" key="6">
    <source>
        <dbReference type="Google" id="ProtNLM"/>
    </source>
</evidence>
<dbReference type="PANTHER" id="PTHR48051">
    <property type="match status" value="1"/>
</dbReference>
<dbReference type="OrthoDB" id="1517790at2759"/>
<dbReference type="PROSITE" id="PS51450">
    <property type="entry name" value="LRR"/>
    <property type="match status" value="3"/>
</dbReference>
<dbReference type="Pfam" id="PF13855">
    <property type="entry name" value="LRR_8"/>
    <property type="match status" value="1"/>
</dbReference>
<reference evidence="5" key="2">
    <citation type="submission" date="2015-01" db="EMBL/GenBank/DDBJ databases">
        <title>Evolutionary Origins and Diversification of the Mycorrhizal Mutualists.</title>
        <authorList>
            <consortium name="DOE Joint Genome Institute"/>
            <consortium name="Mycorrhizal Genomics Consortium"/>
            <person name="Kohler A."/>
            <person name="Kuo A."/>
            <person name="Nagy L.G."/>
            <person name="Floudas D."/>
            <person name="Copeland A."/>
            <person name="Barry K.W."/>
            <person name="Cichocki N."/>
            <person name="Veneault-Fourrey C."/>
            <person name="LaButti K."/>
            <person name="Lindquist E.A."/>
            <person name="Lipzen A."/>
            <person name="Lundell T."/>
            <person name="Morin E."/>
            <person name="Murat C."/>
            <person name="Riley R."/>
            <person name="Ohm R."/>
            <person name="Sun H."/>
            <person name="Tunlid A."/>
            <person name="Henrissat B."/>
            <person name="Grigoriev I.V."/>
            <person name="Hibbett D.S."/>
            <person name="Martin F."/>
        </authorList>
    </citation>
    <scope>NUCLEOTIDE SEQUENCE [LARGE SCALE GENOMIC DNA]</scope>
    <source>
        <strain evidence="5">ATCC 200175</strain>
    </source>
</reference>
<proteinExistence type="predicted"/>
<dbReference type="AlphaFoldDB" id="A0A0C9STB5"/>
<name>A0A0C9STB5_PAXIN</name>
<feature type="compositionally biased region" description="Low complexity" evidence="3">
    <location>
        <begin position="521"/>
        <end position="536"/>
    </location>
</feature>
<sequence>MSRLPKASSSRPTVKTTLAPPTSRSRAPSPSKPSAAPSTPLTPRVRTKSIPKSPSKSTRRPPPEEKPPVPKTPVSIKAAIALKRAEAKKVVARPNASGGGLGFGNFDNLEDAIPGVTSAQKEEDDNLDLGRWSVKETIERARSTGSINLVSRSLPCLPSALFEIHLDVTPDALKSVPEEPSISSSEAPERRPGQRDGPAWFEAQDLQVLKAWNNEIVEIQHEIWHFGSLKTVDLHQNKISALPDTFADLTALTNLDLSHNSLTSLPVNIFALPTLTNLNLSHNALVALPFGDPFSGSSRASCTQTCSSGGFFERVITRATSPLPRLLSLDVSFNKLTASAVDHKNLPCCLSKVDLSSNPIAEGNSESSALMRSFGVLRHLKELRLANADIGDDAFPLTLLSGEDPQKFSSLRILDLEETRASAEAVKAALSGLQQSLSFDMTADEPAQGTVRIIVGKKVLKEAWEIEAERRTMNRGVRSLANAVVQGMMSRPPPKELVKEAWEIEAEQGLLSEGGRRRARAAAAAAAGSSTTTTRAPPSEPKRNSFLGVGRPSTPSGSPVSAVNLDVPQYYHAVTQTLTLPPLAPTRSHARSFSLAASASSSTTTSGKTDIALPTPCLPIAAISTQSFAQTLKILVLSNRKLDLSVSLPSCPGDMNAGLIPTLEELVLDGCGLGDNVSVTRQAEGGSATPPKSSEAILPLLTRLFPSLRTLDLSYNSLTSTALQKDVLTDLIMASSLDALVTRKGLRHLRLRGNRITDLDGFQEAAGIFKGNRTVPDWKLEELDLRDNEISKLPAELGLLPLDVLLVDGNVFRIPLRKIWEREGTKGLLNWLRGCLE</sequence>
<dbReference type="InterPro" id="IPR050216">
    <property type="entry name" value="LRR_domain-containing"/>
</dbReference>
<dbReference type="PANTHER" id="PTHR48051:SF54">
    <property type="entry name" value="LEUCINE-RICH REPEAT-CONTAINING PROTEIN"/>
    <property type="match status" value="1"/>
</dbReference>
<dbReference type="Pfam" id="PF13516">
    <property type="entry name" value="LRR_6"/>
    <property type="match status" value="2"/>
</dbReference>
<accession>A0A0C9STB5</accession>
<dbReference type="Gene3D" id="3.80.10.10">
    <property type="entry name" value="Ribonuclease Inhibitor"/>
    <property type="match status" value="3"/>
</dbReference>
<evidence type="ECO:0000256" key="1">
    <source>
        <dbReference type="ARBA" id="ARBA00022614"/>
    </source>
</evidence>
<evidence type="ECO:0000313" key="5">
    <source>
        <dbReference type="Proteomes" id="UP000053647"/>
    </source>
</evidence>
<keyword evidence="2" id="KW-0677">Repeat</keyword>
<dbReference type="Pfam" id="PF00560">
    <property type="entry name" value="LRR_1"/>
    <property type="match status" value="1"/>
</dbReference>
<feature type="region of interest" description="Disordered" evidence="3">
    <location>
        <begin position="513"/>
        <end position="561"/>
    </location>
</feature>
<evidence type="ECO:0000313" key="4">
    <source>
        <dbReference type="EMBL" id="KIJ11969.1"/>
    </source>
</evidence>
<feature type="compositionally biased region" description="Low complexity" evidence="3">
    <location>
        <begin position="19"/>
        <end position="56"/>
    </location>
</feature>
<keyword evidence="1" id="KW-0433">Leucine-rich repeat</keyword>
<feature type="region of interest" description="Disordered" evidence="3">
    <location>
        <begin position="175"/>
        <end position="197"/>
    </location>
</feature>
<reference evidence="4 5" key="1">
    <citation type="submission" date="2014-06" db="EMBL/GenBank/DDBJ databases">
        <authorList>
            <consortium name="DOE Joint Genome Institute"/>
            <person name="Kuo A."/>
            <person name="Kohler A."/>
            <person name="Nagy L.G."/>
            <person name="Floudas D."/>
            <person name="Copeland A."/>
            <person name="Barry K.W."/>
            <person name="Cichocki N."/>
            <person name="Veneault-Fourrey C."/>
            <person name="LaButti K."/>
            <person name="Lindquist E.A."/>
            <person name="Lipzen A."/>
            <person name="Lundell T."/>
            <person name="Morin E."/>
            <person name="Murat C."/>
            <person name="Sun H."/>
            <person name="Tunlid A."/>
            <person name="Henrissat B."/>
            <person name="Grigoriev I.V."/>
            <person name="Hibbett D.S."/>
            <person name="Martin F."/>
            <person name="Nordberg H.P."/>
            <person name="Cantor M.N."/>
            <person name="Hua S.X."/>
        </authorList>
    </citation>
    <scope>NUCLEOTIDE SEQUENCE [LARGE SCALE GENOMIC DNA]</scope>
    <source>
        <strain evidence="4 5">ATCC 200175</strain>
    </source>
</reference>
<dbReference type="InterPro" id="IPR032675">
    <property type="entry name" value="LRR_dom_sf"/>
</dbReference>
<dbReference type="SUPFAM" id="SSF52058">
    <property type="entry name" value="L domain-like"/>
    <property type="match status" value="1"/>
</dbReference>
<dbReference type="GO" id="GO:0005737">
    <property type="term" value="C:cytoplasm"/>
    <property type="evidence" value="ECO:0007669"/>
    <property type="project" value="TreeGrafter"/>
</dbReference>
<gene>
    <name evidence="4" type="ORF">PAXINDRAFT_177243</name>
</gene>
<feature type="region of interest" description="Disordered" evidence="3">
    <location>
        <begin position="1"/>
        <end position="75"/>
    </location>
</feature>
<dbReference type="InterPro" id="IPR001611">
    <property type="entry name" value="Leu-rich_rpt"/>
</dbReference>
<protein>
    <recommendedName>
        <fullName evidence="6">Leucine-rich repeat-containing protein 40</fullName>
    </recommendedName>
</protein>
<evidence type="ECO:0000256" key="2">
    <source>
        <dbReference type="ARBA" id="ARBA00022737"/>
    </source>
</evidence>
<organism evidence="4 5">
    <name type="scientific">Paxillus involutus ATCC 200175</name>
    <dbReference type="NCBI Taxonomy" id="664439"/>
    <lineage>
        <taxon>Eukaryota</taxon>
        <taxon>Fungi</taxon>
        <taxon>Dikarya</taxon>
        <taxon>Basidiomycota</taxon>
        <taxon>Agaricomycotina</taxon>
        <taxon>Agaricomycetes</taxon>
        <taxon>Agaricomycetidae</taxon>
        <taxon>Boletales</taxon>
        <taxon>Paxilineae</taxon>
        <taxon>Paxillaceae</taxon>
        <taxon>Paxillus</taxon>
    </lineage>
</organism>
<dbReference type="PRINTS" id="PR00019">
    <property type="entry name" value="LEURICHRPT"/>
</dbReference>
<dbReference type="EMBL" id="KN819370">
    <property type="protein sequence ID" value="KIJ11969.1"/>
    <property type="molecule type" value="Genomic_DNA"/>
</dbReference>